<evidence type="ECO:0000259" key="4">
    <source>
        <dbReference type="PROSITE" id="PS01124"/>
    </source>
</evidence>
<dbReference type="PRINTS" id="PR00032">
    <property type="entry name" value="HTHARAC"/>
</dbReference>
<dbReference type="GO" id="GO:0043565">
    <property type="term" value="F:sequence-specific DNA binding"/>
    <property type="evidence" value="ECO:0007669"/>
    <property type="project" value="InterPro"/>
</dbReference>
<feature type="domain" description="HTH araC/xylS-type" evidence="4">
    <location>
        <begin position="55"/>
        <end position="96"/>
    </location>
</feature>
<dbReference type="Pfam" id="PF12833">
    <property type="entry name" value="HTH_18"/>
    <property type="match status" value="1"/>
</dbReference>
<dbReference type="Proteomes" id="UP000254939">
    <property type="component" value="Unassembled WGS sequence"/>
</dbReference>
<dbReference type="InterPro" id="IPR020449">
    <property type="entry name" value="Tscrpt_reg_AraC-type_HTH"/>
</dbReference>
<evidence type="ECO:0000256" key="3">
    <source>
        <dbReference type="ARBA" id="ARBA00023163"/>
    </source>
</evidence>
<proteinExistence type="predicted"/>
<dbReference type="PROSITE" id="PS01124">
    <property type="entry name" value="HTH_ARAC_FAMILY_2"/>
    <property type="match status" value="1"/>
</dbReference>
<keyword evidence="3" id="KW-0804">Transcription</keyword>
<dbReference type="SMART" id="SM00342">
    <property type="entry name" value="HTH_ARAC"/>
    <property type="match status" value="1"/>
</dbReference>
<evidence type="ECO:0000256" key="1">
    <source>
        <dbReference type="ARBA" id="ARBA00023015"/>
    </source>
</evidence>
<dbReference type="SUPFAM" id="SSF46689">
    <property type="entry name" value="Homeodomain-like"/>
    <property type="match status" value="1"/>
</dbReference>
<dbReference type="AlphaFoldDB" id="A0A370KH38"/>
<dbReference type="InterPro" id="IPR018060">
    <property type="entry name" value="HTH_AraC"/>
</dbReference>
<name>A0A370KH38_9HYPH</name>
<evidence type="ECO:0000313" key="5">
    <source>
        <dbReference type="EMBL" id="RDJ04266.1"/>
    </source>
</evidence>
<protein>
    <recommendedName>
        <fullName evidence="4">HTH araC/xylS-type domain-containing protein</fullName>
    </recommendedName>
</protein>
<comment type="caution">
    <text evidence="5">The sequence shown here is derived from an EMBL/GenBank/DDBJ whole genome shotgun (WGS) entry which is preliminary data.</text>
</comment>
<dbReference type="GO" id="GO:0003700">
    <property type="term" value="F:DNA-binding transcription factor activity"/>
    <property type="evidence" value="ECO:0007669"/>
    <property type="project" value="InterPro"/>
</dbReference>
<sequence length="101" mass="11332">MVVTRRPITFPTETVLSWKIDHRREKLSQFDQVGVAAQVKWAQCQGLLEQEGGGLLVHSKTSLIENALDVGYGNAFQFTRTFKRTFGQTPTQLRPSALGIQ</sequence>
<keyword evidence="2" id="KW-0238">DNA-binding</keyword>
<keyword evidence="1" id="KW-0805">Transcription regulation</keyword>
<gene>
    <name evidence="5" type="ORF">B5K06_27830</name>
</gene>
<evidence type="ECO:0000256" key="2">
    <source>
        <dbReference type="ARBA" id="ARBA00023125"/>
    </source>
</evidence>
<dbReference type="Gene3D" id="1.10.10.60">
    <property type="entry name" value="Homeodomain-like"/>
    <property type="match status" value="1"/>
</dbReference>
<evidence type="ECO:0000313" key="6">
    <source>
        <dbReference type="Proteomes" id="UP000254939"/>
    </source>
</evidence>
<organism evidence="5 6">
    <name type="scientific">Rhizobium grahamii</name>
    <dbReference type="NCBI Taxonomy" id="1120045"/>
    <lineage>
        <taxon>Bacteria</taxon>
        <taxon>Pseudomonadati</taxon>
        <taxon>Pseudomonadota</taxon>
        <taxon>Alphaproteobacteria</taxon>
        <taxon>Hyphomicrobiales</taxon>
        <taxon>Rhizobiaceae</taxon>
        <taxon>Rhizobium/Agrobacterium group</taxon>
        <taxon>Rhizobium</taxon>
    </lineage>
</organism>
<dbReference type="OrthoDB" id="4601794at2"/>
<dbReference type="EMBL" id="NAAC01000040">
    <property type="protein sequence ID" value="RDJ04266.1"/>
    <property type="molecule type" value="Genomic_DNA"/>
</dbReference>
<dbReference type="InterPro" id="IPR009057">
    <property type="entry name" value="Homeodomain-like_sf"/>
</dbReference>
<accession>A0A370KH38</accession>
<reference evidence="5 6" key="1">
    <citation type="submission" date="2017-03" db="EMBL/GenBank/DDBJ databases">
        <title>Genome analysis of Rhizobial strains effectives or ineffectives for nitrogen fixation isolated from bean seeds.</title>
        <authorList>
            <person name="Peralta H."/>
            <person name="Aguilar-Vera A."/>
            <person name="Mora Y."/>
            <person name="Vargas-Lagunas C."/>
            <person name="Girard L."/>
            <person name="Mora J."/>
        </authorList>
    </citation>
    <scope>NUCLEOTIDE SEQUENCE [LARGE SCALE GENOMIC DNA]</scope>
    <source>
        <strain evidence="5 6">CCGM3</strain>
    </source>
</reference>